<keyword evidence="3" id="KW-1185">Reference proteome</keyword>
<dbReference type="Proteomes" id="UP001146351">
    <property type="component" value="Unassembled WGS sequence"/>
</dbReference>
<accession>A0A9W9M127</accession>
<evidence type="ECO:0000313" key="3">
    <source>
        <dbReference type="Proteomes" id="UP001146351"/>
    </source>
</evidence>
<feature type="signal peptide" evidence="1">
    <location>
        <begin position="1"/>
        <end position="19"/>
    </location>
</feature>
<dbReference type="AlphaFoldDB" id="A0A9W9M127"/>
<reference evidence="2" key="1">
    <citation type="submission" date="2022-11" db="EMBL/GenBank/DDBJ databases">
        <authorList>
            <person name="Petersen C."/>
        </authorList>
    </citation>
    <scope>NUCLEOTIDE SEQUENCE</scope>
    <source>
        <strain evidence="2">IBT 21917</strain>
    </source>
</reference>
<evidence type="ECO:0000256" key="1">
    <source>
        <dbReference type="SAM" id="SignalP"/>
    </source>
</evidence>
<dbReference type="EMBL" id="JAPQKO010000001">
    <property type="protein sequence ID" value="KAJ5183742.1"/>
    <property type="molecule type" value="Genomic_DNA"/>
</dbReference>
<sequence length="149" mass="16592">MKFAATLSLLATLAAQAYCQEVVTFQAKGQDLALTAPQQPGEAVSFSKRDGQHAQLWQEIYHGSQLFAYQSVANGDFINCGDRDGICRTLEEPQIFEKFHEGPDVYFSYNGFSGLLQRTNSSQLKLARPTSDFIEDNQLFTLQPASQCK</sequence>
<evidence type="ECO:0000313" key="2">
    <source>
        <dbReference type="EMBL" id="KAJ5183742.1"/>
    </source>
</evidence>
<comment type="caution">
    <text evidence="2">The sequence shown here is derived from an EMBL/GenBank/DDBJ whole genome shotgun (WGS) entry which is preliminary data.</text>
</comment>
<keyword evidence="1" id="KW-0732">Signal</keyword>
<organism evidence="2 3">
    <name type="scientific">Penicillium capsulatum</name>
    <dbReference type="NCBI Taxonomy" id="69766"/>
    <lineage>
        <taxon>Eukaryota</taxon>
        <taxon>Fungi</taxon>
        <taxon>Dikarya</taxon>
        <taxon>Ascomycota</taxon>
        <taxon>Pezizomycotina</taxon>
        <taxon>Eurotiomycetes</taxon>
        <taxon>Eurotiomycetidae</taxon>
        <taxon>Eurotiales</taxon>
        <taxon>Aspergillaceae</taxon>
        <taxon>Penicillium</taxon>
    </lineage>
</organism>
<name>A0A9W9M127_9EURO</name>
<reference evidence="2" key="2">
    <citation type="journal article" date="2023" name="IMA Fungus">
        <title>Comparative genomic study of the Penicillium genus elucidates a diverse pangenome and 15 lateral gene transfer events.</title>
        <authorList>
            <person name="Petersen C."/>
            <person name="Sorensen T."/>
            <person name="Nielsen M.R."/>
            <person name="Sondergaard T.E."/>
            <person name="Sorensen J.L."/>
            <person name="Fitzpatrick D.A."/>
            <person name="Frisvad J.C."/>
            <person name="Nielsen K.L."/>
        </authorList>
    </citation>
    <scope>NUCLEOTIDE SEQUENCE</scope>
    <source>
        <strain evidence="2">IBT 21917</strain>
    </source>
</reference>
<gene>
    <name evidence="2" type="ORF">N7492_001358</name>
</gene>
<protein>
    <submittedName>
        <fullName evidence="2">Uncharacterized protein</fullName>
    </submittedName>
</protein>
<proteinExistence type="predicted"/>
<feature type="chain" id="PRO_5040995036" evidence="1">
    <location>
        <begin position="20"/>
        <end position="149"/>
    </location>
</feature>